<sequence>MPSKIIVHIGLQKSGTTFLQHMLHDGHEVLARADVLYPVPVDWEKGKRTVPNHEWSSYGLLGTEFPWVSERRAAVEAPSWRRLLEQVKSWDGTVLLSAEA</sequence>
<comment type="caution">
    <text evidence="1">The sequence shown here is derived from an EMBL/GenBank/DDBJ whole genome shotgun (WGS) entry which is preliminary data.</text>
</comment>
<evidence type="ECO:0000313" key="2">
    <source>
        <dbReference type="Proteomes" id="UP001597083"/>
    </source>
</evidence>
<dbReference type="Proteomes" id="UP001597083">
    <property type="component" value="Unassembled WGS sequence"/>
</dbReference>
<organism evidence="1 2">
    <name type="scientific">Actinomadura adrarensis</name>
    <dbReference type="NCBI Taxonomy" id="1819600"/>
    <lineage>
        <taxon>Bacteria</taxon>
        <taxon>Bacillati</taxon>
        <taxon>Actinomycetota</taxon>
        <taxon>Actinomycetes</taxon>
        <taxon>Streptosporangiales</taxon>
        <taxon>Thermomonosporaceae</taxon>
        <taxon>Actinomadura</taxon>
    </lineage>
</organism>
<keyword evidence="2" id="KW-1185">Reference proteome</keyword>
<dbReference type="EMBL" id="JBHTIR010000729">
    <property type="protein sequence ID" value="MFD0851727.1"/>
    <property type="molecule type" value="Genomic_DNA"/>
</dbReference>
<name>A0ABW3CCT7_9ACTN</name>
<reference evidence="2" key="1">
    <citation type="journal article" date="2019" name="Int. J. Syst. Evol. Microbiol.">
        <title>The Global Catalogue of Microorganisms (GCM) 10K type strain sequencing project: providing services to taxonomists for standard genome sequencing and annotation.</title>
        <authorList>
            <consortium name="The Broad Institute Genomics Platform"/>
            <consortium name="The Broad Institute Genome Sequencing Center for Infectious Disease"/>
            <person name="Wu L."/>
            <person name="Ma J."/>
        </authorList>
    </citation>
    <scope>NUCLEOTIDE SEQUENCE [LARGE SCALE GENOMIC DNA]</scope>
    <source>
        <strain evidence="2">JCM 31696</strain>
    </source>
</reference>
<evidence type="ECO:0008006" key="3">
    <source>
        <dbReference type="Google" id="ProtNLM"/>
    </source>
</evidence>
<feature type="non-terminal residue" evidence="1">
    <location>
        <position position="100"/>
    </location>
</feature>
<dbReference type="InterPro" id="IPR027417">
    <property type="entry name" value="P-loop_NTPase"/>
</dbReference>
<evidence type="ECO:0000313" key="1">
    <source>
        <dbReference type="EMBL" id="MFD0851727.1"/>
    </source>
</evidence>
<accession>A0ABW3CCT7</accession>
<protein>
    <recommendedName>
        <fullName evidence="3">Sulfotransferase</fullName>
    </recommendedName>
</protein>
<dbReference type="SUPFAM" id="SSF52540">
    <property type="entry name" value="P-loop containing nucleoside triphosphate hydrolases"/>
    <property type="match status" value="1"/>
</dbReference>
<proteinExistence type="predicted"/>
<gene>
    <name evidence="1" type="ORF">ACFQ07_05825</name>
</gene>